<dbReference type="AlphaFoldDB" id="A4CBQ8"/>
<name>A4CBQ8_9GAMM</name>
<organism evidence="1 2">
    <name type="scientific">Pseudoalteromonas tunicata D2</name>
    <dbReference type="NCBI Taxonomy" id="87626"/>
    <lineage>
        <taxon>Bacteria</taxon>
        <taxon>Pseudomonadati</taxon>
        <taxon>Pseudomonadota</taxon>
        <taxon>Gammaproteobacteria</taxon>
        <taxon>Alteromonadales</taxon>
        <taxon>Pseudoalteromonadaceae</taxon>
        <taxon>Pseudoalteromonas</taxon>
    </lineage>
</organism>
<reference evidence="1 2" key="1">
    <citation type="submission" date="2006-02" db="EMBL/GenBank/DDBJ databases">
        <authorList>
            <person name="Moran M.A."/>
            <person name="Kjelleberg S."/>
            <person name="Egan S."/>
            <person name="Saunders N."/>
            <person name="Thomas T."/>
            <person name="Ferriera S."/>
            <person name="Johnson J."/>
            <person name="Kravitz S."/>
            <person name="Halpern A."/>
            <person name="Remington K."/>
            <person name="Beeson K."/>
            <person name="Tran B."/>
            <person name="Rogers Y.-H."/>
            <person name="Friedman R."/>
            <person name="Venter J.C."/>
        </authorList>
    </citation>
    <scope>NUCLEOTIDE SEQUENCE [LARGE SCALE GENOMIC DNA]</scope>
    <source>
        <strain evidence="1 2">D2</strain>
    </source>
</reference>
<proteinExistence type="predicted"/>
<evidence type="ECO:0000313" key="1">
    <source>
        <dbReference type="EMBL" id="EAR27795.1"/>
    </source>
</evidence>
<protein>
    <submittedName>
        <fullName evidence="1">Uncharacterized protein</fullName>
    </submittedName>
</protein>
<sequence length="38" mass="4390">METPLYNKTPAKPSKIKYNQLILNVLSYFNVDFILATT</sequence>
<dbReference type="HOGENOM" id="CLU_3331890_0_0_6"/>
<comment type="caution">
    <text evidence="1">The sequence shown here is derived from an EMBL/GenBank/DDBJ whole genome shotgun (WGS) entry which is preliminary data.</text>
</comment>
<accession>A4CBQ8</accession>
<dbReference type="EMBL" id="AAOH01000005">
    <property type="protein sequence ID" value="EAR27795.1"/>
    <property type="molecule type" value="Genomic_DNA"/>
</dbReference>
<evidence type="ECO:0000313" key="2">
    <source>
        <dbReference type="Proteomes" id="UP000006201"/>
    </source>
</evidence>
<gene>
    <name evidence="1" type="ORF">PTD2_18275</name>
</gene>
<dbReference type="Proteomes" id="UP000006201">
    <property type="component" value="Unassembled WGS sequence"/>
</dbReference>
<keyword evidence="2" id="KW-1185">Reference proteome</keyword>